<accession>A0ABT7PRU8</accession>
<dbReference type="Pfam" id="PF03130">
    <property type="entry name" value="HEAT_PBS"/>
    <property type="match status" value="1"/>
</dbReference>
<name>A0ABT7PRU8_9BACT</name>
<gene>
    <name evidence="1" type="ORF">QTN89_27475</name>
</gene>
<dbReference type="InterPro" id="IPR016024">
    <property type="entry name" value="ARM-type_fold"/>
</dbReference>
<dbReference type="InterPro" id="IPR004155">
    <property type="entry name" value="PBS_lyase_HEAT"/>
</dbReference>
<protein>
    <recommendedName>
        <fullName evidence="3">HEAT repeat domain-containing protein</fullName>
    </recommendedName>
</protein>
<dbReference type="Proteomes" id="UP001239462">
    <property type="component" value="Unassembled WGS sequence"/>
</dbReference>
<reference evidence="1 2" key="1">
    <citation type="submission" date="2023-06" db="EMBL/GenBank/DDBJ databases">
        <title>Roseiconus lacunae JC819 isolated from Gulf of Mannar region, Tamil Nadu.</title>
        <authorList>
            <person name="Pk S."/>
            <person name="Ch S."/>
            <person name="Ch V.R."/>
        </authorList>
    </citation>
    <scope>NUCLEOTIDE SEQUENCE [LARGE SCALE GENOMIC DNA]</scope>
    <source>
        <strain evidence="1 2">JC819</strain>
    </source>
</reference>
<sequence length="634" mass="70713">MATYTPRLNRIMGKRIRPVLESNWRFIVLSAIGLMAGAFNVDAQETSTDGLDKVSVADGRTEERTDKGPDQILDVDYVMYEAPKFVSPPGLIEVSPEPLKLWLQALQRPDAQLQRTVIDTIGIAKQRGMPDLDQALLAIVELTEDKSLPLSVRRSAIKTVIRFNDKSLIPFLVRQATDYGAPVRSLVEPALVQWKDDSFRDTWANRLNDATAREVDLRTAIEGLAAIGDIQSSDDIKAIAKDSLRRVTVRLCAARALGELHREGLVGDASDLASSTTSRLDPLLAVALLSRHEDDEAKKLLQELAETEDGFVKAAALRRLLAVDPKIVKTVARDAVHHSDYAVRDASADILHAEGERADVAPLAHLLSDANPTLRRKAASMLYRFAKENSLADEVISQTMGVLDRDDWRGCEQATRVLVSLNYRPAGDRLVDLIRHPRGETMIAAGWGLRRLGDRQHLGAMLGRAQEIFDRFRSNEYNADMPGPHYLLAQLFLAFGEMNYGEAENLMRQYVPRNLTLGERARGAACWSLGIIHEGETVDDLVDMMIERLTDTEALIPEYHDVRHMCAISLGRMNAEKALPALRKYATMRGDGVGRACFWSIEKLTGEELPPLPPSPVFDYEDWFIQPIKEKPEE</sequence>
<organism evidence="1 2">
    <name type="scientific">Roseiconus lacunae</name>
    <dbReference type="NCBI Taxonomy" id="2605694"/>
    <lineage>
        <taxon>Bacteria</taxon>
        <taxon>Pseudomonadati</taxon>
        <taxon>Planctomycetota</taxon>
        <taxon>Planctomycetia</taxon>
        <taxon>Pirellulales</taxon>
        <taxon>Pirellulaceae</taxon>
        <taxon>Roseiconus</taxon>
    </lineage>
</organism>
<keyword evidence="2" id="KW-1185">Reference proteome</keyword>
<evidence type="ECO:0000313" key="2">
    <source>
        <dbReference type="Proteomes" id="UP001239462"/>
    </source>
</evidence>
<dbReference type="Gene3D" id="1.25.10.10">
    <property type="entry name" value="Leucine-rich Repeat Variant"/>
    <property type="match status" value="3"/>
</dbReference>
<dbReference type="EMBL" id="JASZZN010000034">
    <property type="protein sequence ID" value="MDM4019227.1"/>
    <property type="molecule type" value="Genomic_DNA"/>
</dbReference>
<comment type="caution">
    <text evidence="1">The sequence shown here is derived from an EMBL/GenBank/DDBJ whole genome shotgun (WGS) entry which is preliminary data.</text>
</comment>
<evidence type="ECO:0000313" key="1">
    <source>
        <dbReference type="EMBL" id="MDM4019227.1"/>
    </source>
</evidence>
<proteinExistence type="predicted"/>
<evidence type="ECO:0008006" key="3">
    <source>
        <dbReference type="Google" id="ProtNLM"/>
    </source>
</evidence>
<dbReference type="SUPFAM" id="SSF48371">
    <property type="entry name" value="ARM repeat"/>
    <property type="match status" value="1"/>
</dbReference>
<dbReference type="RefSeq" id="WP_289167314.1">
    <property type="nucleotide sequence ID" value="NZ_JASZZN010000034.1"/>
</dbReference>
<dbReference type="InterPro" id="IPR011989">
    <property type="entry name" value="ARM-like"/>
</dbReference>